<dbReference type="GO" id="GO:0051191">
    <property type="term" value="P:prosthetic group biosynthetic process"/>
    <property type="evidence" value="ECO:0007669"/>
    <property type="project" value="TreeGrafter"/>
</dbReference>
<dbReference type="InterPro" id="IPR002736">
    <property type="entry name" value="CitG"/>
</dbReference>
<sequence length="300" mass="33792">MKDIDITAKWISDKMNFSLMAEVVSWPSPGLVSPIDSGCHKDMDVYTFINSSIALSDYFYLAAKKGIDYGLKKKVSNLFHSLQQLGLEAETNMFQMTNGINTHKGMIFHGILMCAAAGITYVRDRSLEPEHIRSYISEIVEKDISKQFEYAVECSYDKLTTGLKAYCKYGLKGIRGEAITGYKSIFEAGLPALKDAMLKDVGQRKAIIHTLLVLMSRTEDTTLLNREFNISRIEYVRNYAQNVLNNGSIFSINGQIQLKQMCQDFKEKSLSPGGSADLTCVTLALYLWDSGYTERSDYFE</sequence>
<evidence type="ECO:0000256" key="2">
    <source>
        <dbReference type="ARBA" id="ARBA00012074"/>
    </source>
</evidence>
<dbReference type="GO" id="GO:0005524">
    <property type="term" value="F:ATP binding"/>
    <property type="evidence" value="ECO:0007669"/>
    <property type="project" value="UniProtKB-KW"/>
</dbReference>
<dbReference type="EMBL" id="BRLB01000013">
    <property type="protein sequence ID" value="GKX31023.1"/>
    <property type="molecule type" value="Genomic_DNA"/>
</dbReference>
<organism evidence="6 7">
    <name type="scientific">Vallitalea longa</name>
    <dbReference type="NCBI Taxonomy" id="2936439"/>
    <lineage>
        <taxon>Bacteria</taxon>
        <taxon>Bacillati</taxon>
        <taxon>Bacillota</taxon>
        <taxon>Clostridia</taxon>
        <taxon>Lachnospirales</taxon>
        <taxon>Vallitaleaceae</taxon>
        <taxon>Vallitalea</taxon>
    </lineage>
</organism>
<evidence type="ECO:0000256" key="1">
    <source>
        <dbReference type="ARBA" id="ARBA00001210"/>
    </source>
</evidence>
<dbReference type="PANTHER" id="PTHR30201:SF2">
    <property type="entry name" value="2-(5''-TRIPHOSPHORIBOSYL)-3'-DEPHOSPHOCOENZYME-A SYNTHASE"/>
    <property type="match status" value="1"/>
</dbReference>
<keyword evidence="7" id="KW-1185">Reference proteome</keyword>
<keyword evidence="3" id="KW-0808">Transferase</keyword>
<dbReference type="Proteomes" id="UP001144256">
    <property type="component" value="Unassembled WGS sequence"/>
</dbReference>
<comment type="catalytic activity">
    <reaction evidence="1">
        <text>3'-dephospho-CoA + ATP = 2'-(5''-triphospho-alpha-D-ribosyl)-3'-dephospho-CoA + adenine</text>
        <dbReference type="Rhea" id="RHEA:15117"/>
        <dbReference type="ChEBI" id="CHEBI:16708"/>
        <dbReference type="ChEBI" id="CHEBI:30616"/>
        <dbReference type="ChEBI" id="CHEBI:57328"/>
        <dbReference type="ChEBI" id="CHEBI:61378"/>
        <dbReference type="EC" id="2.4.2.52"/>
    </reaction>
</comment>
<evidence type="ECO:0000313" key="7">
    <source>
        <dbReference type="Proteomes" id="UP001144256"/>
    </source>
</evidence>
<dbReference type="Gene3D" id="1.10.4200.10">
    <property type="entry name" value="Triphosphoribosyl-dephospho-CoA protein"/>
    <property type="match status" value="2"/>
</dbReference>
<evidence type="ECO:0000256" key="5">
    <source>
        <dbReference type="ARBA" id="ARBA00022840"/>
    </source>
</evidence>
<name>A0A9W6DH26_9FIRM</name>
<comment type="caution">
    <text evidence="6">The sequence shown here is derived from an EMBL/GenBank/DDBJ whole genome shotgun (WGS) entry which is preliminary data.</text>
</comment>
<protein>
    <recommendedName>
        <fullName evidence="2">triphosphoribosyl-dephospho-CoA synthase</fullName>
        <ecNumber evidence="2">2.4.2.52</ecNumber>
    </recommendedName>
</protein>
<accession>A0A9W6DH26</accession>
<evidence type="ECO:0000256" key="4">
    <source>
        <dbReference type="ARBA" id="ARBA00022741"/>
    </source>
</evidence>
<dbReference type="GO" id="GO:0046917">
    <property type="term" value="F:triphosphoribosyl-dephospho-CoA synthase activity"/>
    <property type="evidence" value="ECO:0007669"/>
    <property type="project" value="UniProtKB-EC"/>
</dbReference>
<evidence type="ECO:0000256" key="3">
    <source>
        <dbReference type="ARBA" id="ARBA00022679"/>
    </source>
</evidence>
<evidence type="ECO:0000313" key="6">
    <source>
        <dbReference type="EMBL" id="GKX31023.1"/>
    </source>
</evidence>
<keyword evidence="4" id="KW-0547">Nucleotide-binding</keyword>
<dbReference type="PANTHER" id="PTHR30201">
    <property type="entry name" value="TRIPHOSPHORIBOSYL-DEPHOSPHO-COA SYNTHASE"/>
    <property type="match status" value="1"/>
</dbReference>
<dbReference type="Pfam" id="PF01874">
    <property type="entry name" value="CitG"/>
    <property type="match status" value="1"/>
</dbReference>
<dbReference type="EC" id="2.4.2.52" evidence="2"/>
<proteinExistence type="predicted"/>
<reference evidence="6" key="1">
    <citation type="submission" date="2022-06" db="EMBL/GenBank/DDBJ databases">
        <title>Vallitalea longa sp. nov., an anaerobic bacterium isolated from marine sediment.</title>
        <authorList>
            <person name="Hirano S."/>
            <person name="Terahara T."/>
            <person name="Mori K."/>
            <person name="Hamada M."/>
            <person name="Matsumoto R."/>
            <person name="Kobayashi T."/>
        </authorList>
    </citation>
    <scope>NUCLEOTIDE SEQUENCE</scope>
    <source>
        <strain evidence="6">SH18-1</strain>
    </source>
</reference>
<dbReference type="RefSeq" id="WP_281817664.1">
    <property type="nucleotide sequence ID" value="NZ_BRLB01000013.1"/>
</dbReference>
<dbReference type="AlphaFoldDB" id="A0A9W6DH26"/>
<keyword evidence="5" id="KW-0067">ATP-binding</keyword>
<gene>
    <name evidence="6" type="primary">citG</name>
    <name evidence="6" type="ORF">SH1V18_35030</name>
</gene>